<sequence>MSFDIITFGSATQDILVKPKHLTLLKYEKSSPEKEVCFPFGSKIDVEDIRFASGGGGTNTAATFSLQGFKTAFCGTVGDDISGKQIINELKKLKVNTGLVASTNKKLTNHSIVISGDGNDRTILAYRGAAELMDRKDIPWKKLKTRWLYLGPLSGLFCLPRSESADSTTGATTPFEDIVNFANKNTIKIAVNPGIAQLSLLNFSDIAKKIDVLILNQEEASFLTKIPVKQEKEILKKMDEICPGVLVITKGGEGVAVSDGSSIYTALPPINRKIVDTTGAGDSFASGFLSNFIREHGNIEKAIQLGMANSVGCLSQVGAKPGLLKKGQEFERVEIRKENILN</sequence>
<dbReference type="STRING" id="1802214.A2908_02555"/>
<evidence type="ECO:0000313" key="6">
    <source>
        <dbReference type="EMBL" id="OGZ71937.1"/>
    </source>
</evidence>
<dbReference type="InterPro" id="IPR002173">
    <property type="entry name" value="Carboh/pur_kinase_PfkB_CS"/>
</dbReference>
<evidence type="ECO:0000259" key="5">
    <source>
        <dbReference type="Pfam" id="PF00294"/>
    </source>
</evidence>
<reference evidence="6 7" key="1">
    <citation type="journal article" date="2016" name="Nat. Commun.">
        <title>Thousands of microbial genomes shed light on interconnected biogeochemical processes in an aquifer system.</title>
        <authorList>
            <person name="Anantharaman K."/>
            <person name="Brown C.T."/>
            <person name="Hug L.A."/>
            <person name="Sharon I."/>
            <person name="Castelle C.J."/>
            <person name="Probst A.J."/>
            <person name="Thomas B.C."/>
            <person name="Singh A."/>
            <person name="Wilkins M.J."/>
            <person name="Karaoz U."/>
            <person name="Brodie E.L."/>
            <person name="Williams K.H."/>
            <person name="Hubbard S.S."/>
            <person name="Banfield J.F."/>
        </authorList>
    </citation>
    <scope>NUCLEOTIDE SEQUENCE [LARGE SCALE GENOMIC DNA]</scope>
</reference>
<dbReference type="PANTHER" id="PTHR10584:SF166">
    <property type="entry name" value="RIBOKINASE"/>
    <property type="match status" value="1"/>
</dbReference>
<protein>
    <recommendedName>
        <fullName evidence="5">Carbohydrate kinase PfkB domain-containing protein</fullName>
    </recommendedName>
</protein>
<name>A0A1G2IBF1_9BACT</name>
<dbReference type="PROSITE" id="PS00584">
    <property type="entry name" value="PFKB_KINASES_2"/>
    <property type="match status" value="1"/>
</dbReference>
<dbReference type="PROSITE" id="PS00583">
    <property type="entry name" value="PFKB_KINASES_1"/>
    <property type="match status" value="1"/>
</dbReference>
<dbReference type="EMBL" id="MHPA01000032">
    <property type="protein sequence ID" value="OGZ71937.1"/>
    <property type="molecule type" value="Genomic_DNA"/>
</dbReference>
<proteinExistence type="inferred from homology"/>
<evidence type="ECO:0000313" key="7">
    <source>
        <dbReference type="Proteomes" id="UP000176774"/>
    </source>
</evidence>
<evidence type="ECO:0000256" key="3">
    <source>
        <dbReference type="ARBA" id="ARBA00022777"/>
    </source>
</evidence>
<comment type="caution">
    <text evidence="6">The sequence shown here is derived from an EMBL/GenBank/DDBJ whole genome shotgun (WGS) entry which is preliminary data.</text>
</comment>
<keyword evidence="2 4" id="KW-0808">Transferase</keyword>
<keyword evidence="3 4" id="KW-0418">Kinase</keyword>
<dbReference type="PANTHER" id="PTHR10584">
    <property type="entry name" value="SUGAR KINASE"/>
    <property type="match status" value="1"/>
</dbReference>
<dbReference type="GO" id="GO:0006796">
    <property type="term" value="P:phosphate-containing compound metabolic process"/>
    <property type="evidence" value="ECO:0007669"/>
    <property type="project" value="UniProtKB-ARBA"/>
</dbReference>
<dbReference type="AlphaFoldDB" id="A0A1G2IBF1"/>
<dbReference type="SUPFAM" id="SSF53613">
    <property type="entry name" value="Ribokinase-like"/>
    <property type="match status" value="1"/>
</dbReference>
<accession>A0A1G2IBF1</accession>
<feature type="domain" description="Carbohydrate kinase PfkB" evidence="5">
    <location>
        <begin position="40"/>
        <end position="320"/>
    </location>
</feature>
<dbReference type="PRINTS" id="PR00990">
    <property type="entry name" value="RIBOKINASE"/>
</dbReference>
<gene>
    <name evidence="6" type="ORF">A2908_02555</name>
</gene>
<dbReference type="InterPro" id="IPR002139">
    <property type="entry name" value="Ribo/fructo_kinase"/>
</dbReference>
<evidence type="ECO:0000256" key="4">
    <source>
        <dbReference type="RuleBase" id="RU003704"/>
    </source>
</evidence>
<dbReference type="GO" id="GO:0016301">
    <property type="term" value="F:kinase activity"/>
    <property type="evidence" value="ECO:0007669"/>
    <property type="project" value="UniProtKB-KW"/>
</dbReference>
<dbReference type="Gene3D" id="3.40.1190.20">
    <property type="match status" value="1"/>
</dbReference>
<dbReference type="Proteomes" id="UP000176774">
    <property type="component" value="Unassembled WGS sequence"/>
</dbReference>
<dbReference type="InterPro" id="IPR029056">
    <property type="entry name" value="Ribokinase-like"/>
</dbReference>
<evidence type="ECO:0000256" key="1">
    <source>
        <dbReference type="ARBA" id="ARBA00010688"/>
    </source>
</evidence>
<dbReference type="Pfam" id="PF00294">
    <property type="entry name" value="PfkB"/>
    <property type="match status" value="1"/>
</dbReference>
<dbReference type="InterPro" id="IPR011611">
    <property type="entry name" value="PfkB_dom"/>
</dbReference>
<comment type="similarity">
    <text evidence="1 4">Belongs to the carbohydrate kinase PfkB family.</text>
</comment>
<evidence type="ECO:0000256" key="2">
    <source>
        <dbReference type="ARBA" id="ARBA00022679"/>
    </source>
</evidence>
<organism evidence="6 7">
    <name type="scientific">Candidatus Staskawiczbacteria bacterium RIFCSPLOWO2_01_FULL_38_12b</name>
    <dbReference type="NCBI Taxonomy" id="1802214"/>
    <lineage>
        <taxon>Bacteria</taxon>
        <taxon>Candidatus Staskawicziibacteriota</taxon>
    </lineage>
</organism>